<sequence length="42" mass="4357">MSAVSGSYLMPTIACAQMVNTQLLELLTWACAADLTGTAPVL</sequence>
<proteinExistence type="predicted"/>
<accession>A0AAU7V3L8</accession>
<dbReference type="RefSeq" id="WP_350247573.1">
    <property type="nucleotide sequence ID" value="NZ_CP132970.1"/>
</dbReference>
<protein>
    <submittedName>
        <fullName evidence="1">Uncharacterized protein</fullName>
    </submittedName>
</protein>
<dbReference type="AlphaFoldDB" id="A0AAU7V3L8"/>
<evidence type="ECO:0000313" key="1">
    <source>
        <dbReference type="EMBL" id="XBW06601.1"/>
    </source>
</evidence>
<dbReference type="KEGG" id="rhox:RBB84_12250"/>
<dbReference type="EMBL" id="CP132970">
    <property type="protein sequence ID" value="XBW06601.1"/>
    <property type="molecule type" value="Genomic_DNA"/>
</dbReference>
<reference evidence="1" key="1">
    <citation type="submission" date="2023-08" db="EMBL/GenBank/DDBJ databases">
        <title>The novel hydrolase IpcH responsible for the initial isoprocarb degradation step in Rhodococcus sp. D-6.</title>
        <authorList>
            <person name="Zhu Q."/>
        </authorList>
    </citation>
    <scope>NUCLEOTIDE SEQUENCE</scope>
    <source>
        <strain evidence="1">D-6</strain>
    </source>
</reference>
<name>A0AAU7V3L8_9NOCA</name>
<gene>
    <name evidence="1" type="ORF">RBB84_12250</name>
</gene>
<organism evidence="1">
    <name type="scientific">Rhodococcus sp. D-6</name>
    <dbReference type="NCBI Taxonomy" id="1387842"/>
    <lineage>
        <taxon>Bacteria</taxon>
        <taxon>Bacillati</taxon>
        <taxon>Actinomycetota</taxon>
        <taxon>Actinomycetes</taxon>
        <taxon>Mycobacteriales</taxon>
        <taxon>Nocardiaceae</taxon>
        <taxon>Rhodococcus</taxon>
    </lineage>
</organism>